<comment type="caution">
    <text evidence="2">The sequence shown here is derived from an EMBL/GenBank/DDBJ whole genome shotgun (WGS) entry which is preliminary data.</text>
</comment>
<keyword evidence="3" id="KW-1185">Reference proteome</keyword>
<evidence type="ECO:0000256" key="1">
    <source>
        <dbReference type="SAM" id="MobiDB-lite"/>
    </source>
</evidence>
<dbReference type="EMBL" id="BKCP01006959">
    <property type="protein sequence ID" value="GER44407.1"/>
    <property type="molecule type" value="Genomic_DNA"/>
</dbReference>
<evidence type="ECO:0000313" key="3">
    <source>
        <dbReference type="Proteomes" id="UP000325081"/>
    </source>
</evidence>
<organism evidence="2 3">
    <name type="scientific">Striga asiatica</name>
    <name type="common">Asiatic witchweed</name>
    <name type="synonym">Buchnera asiatica</name>
    <dbReference type="NCBI Taxonomy" id="4170"/>
    <lineage>
        <taxon>Eukaryota</taxon>
        <taxon>Viridiplantae</taxon>
        <taxon>Streptophyta</taxon>
        <taxon>Embryophyta</taxon>
        <taxon>Tracheophyta</taxon>
        <taxon>Spermatophyta</taxon>
        <taxon>Magnoliopsida</taxon>
        <taxon>eudicotyledons</taxon>
        <taxon>Gunneridae</taxon>
        <taxon>Pentapetalae</taxon>
        <taxon>asterids</taxon>
        <taxon>lamiids</taxon>
        <taxon>Lamiales</taxon>
        <taxon>Orobanchaceae</taxon>
        <taxon>Buchnereae</taxon>
        <taxon>Striga</taxon>
    </lineage>
</organism>
<sequence>MTLAYQKTVVALPFAIGECGEKDNPLKAGVGQGPTEIGRLSGQNSGRSGYTRRFTAKLKGCLDKLNGTWALELSENAGSSRVSSEGKRKDLSLRISKEALEASGHDFHERSHAVGPVPSKEDSVPSPNKGSVELSLFLQPGSVLQYWNWGLKIGGILQHLSFP</sequence>
<protein>
    <submittedName>
        <fullName evidence="2">Zinc ribbon domain protein</fullName>
    </submittedName>
</protein>
<feature type="compositionally biased region" description="Basic and acidic residues" evidence="1">
    <location>
        <begin position="102"/>
        <end position="112"/>
    </location>
</feature>
<gene>
    <name evidence="2" type="ORF">STAS_21308</name>
</gene>
<dbReference type="AlphaFoldDB" id="A0A5A7QIT8"/>
<accession>A0A5A7QIT8</accession>
<proteinExistence type="predicted"/>
<reference evidence="3" key="1">
    <citation type="journal article" date="2019" name="Curr. Biol.">
        <title>Genome Sequence of Striga asiatica Provides Insight into the Evolution of Plant Parasitism.</title>
        <authorList>
            <person name="Yoshida S."/>
            <person name="Kim S."/>
            <person name="Wafula E.K."/>
            <person name="Tanskanen J."/>
            <person name="Kim Y.M."/>
            <person name="Honaas L."/>
            <person name="Yang Z."/>
            <person name="Spallek T."/>
            <person name="Conn C.E."/>
            <person name="Ichihashi Y."/>
            <person name="Cheong K."/>
            <person name="Cui S."/>
            <person name="Der J.P."/>
            <person name="Gundlach H."/>
            <person name="Jiao Y."/>
            <person name="Hori C."/>
            <person name="Ishida J.K."/>
            <person name="Kasahara H."/>
            <person name="Kiba T."/>
            <person name="Kim M.S."/>
            <person name="Koo N."/>
            <person name="Laohavisit A."/>
            <person name="Lee Y.H."/>
            <person name="Lumba S."/>
            <person name="McCourt P."/>
            <person name="Mortimer J.C."/>
            <person name="Mutuku J.M."/>
            <person name="Nomura T."/>
            <person name="Sasaki-Sekimoto Y."/>
            <person name="Seto Y."/>
            <person name="Wang Y."/>
            <person name="Wakatake T."/>
            <person name="Sakakibara H."/>
            <person name="Demura T."/>
            <person name="Yamaguchi S."/>
            <person name="Yoneyama K."/>
            <person name="Manabe R.I."/>
            <person name="Nelson D.C."/>
            <person name="Schulman A.H."/>
            <person name="Timko M.P."/>
            <person name="dePamphilis C.W."/>
            <person name="Choi D."/>
            <person name="Shirasu K."/>
        </authorList>
    </citation>
    <scope>NUCLEOTIDE SEQUENCE [LARGE SCALE GENOMIC DNA]</scope>
    <source>
        <strain evidence="3">cv. UVA1</strain>
    </source>
</reference>
<dbReference type="Proteomes" id="UP000325081">
    <property type="component" value="Unassembled WGS sequence"/>
</dbReference>
<feature type="region of interest" description="Disordered" evidence="1">
    <location>
        <begin position="102"/>
        <end position="130"/>
    </location>
</feature>
<name>A0A5A7QIT8_STRAF</name>
<evidence type="ECO:0000313" key="2">
    <source>
        <dbReference type="EMBL" id="GER44407.1"/>
    </source>
</evidence>